<keyword evidence="4" id="KW-0902">Two-component regulatory system</keyword>
<organism evidence="7 8">
    <name type="scientific">Maricaulis salignorans</name>
    <dbReference type="NCBI Taxonomy" id="144026"/>
    <lineage>
        <taxon>Bacteria</taxon>
        <taxon>Pseudomonadati</taxon>
        <taxon>Pseudomonadota</taxon>
        <taxon>Alphaproteobacteria</taxon>
        <taxon>Maricaulales</taxon>
        <taxon>Maricaulaceae</taxon>
        <taxon>Maricaulis</taxon>
    </lineage>
</organism>
<keyword evidence="5" id="KW-0812">Transmembrane</keyword>
<dbReference type="Gene3D" id="3.30.565.10">
    <property type="entry name" value="Histidine kinase-like ATPase, C-terminal domain"/>
    <property type="match status" value="1"/>
</dbReference>
<dbReference type="PANTHER" id="PTHR45339:SF1">
    <property type="entry name" value="HYBRID SIGNAL TRANSDUCTION HISTIDINE KINASE J"/>
    <property type="match status" value="1"/>
</dbReference>
<dbReference type="InterPro" id="IPR005467">
    <property type="entry name" value="His_kinase_dom"/>
</dbReference>
<comment type="catalytic activity">
    <reaction evidence="1">
        <text>ATP + protein L-histidine = ADP + protein N-phospho-L-histidine.</text>
        <dbReference type="EC" id="2.7.13.3"/>
    </reaction>
</comment>
<feature type="transmembrane region" description="Helical" evidence="5">
    <location>
        <begin position="86"/>
        <end position="108"/>
    </location>
</feature>
<dbReference type="Gene3D" id="1.10.287.130">
    <property type="match status" value="1"/>
</dbReference>
<proteinExistence type="predicted"/>
<evidence type="ECO:0000256" key="4">
    <source>
        <dbReference type="ARBA" id="ARBA00023012"/>
    </source>
</evidence>
<keyword evidence="5" id="KW-0472">Membrane</keyword>
<dbReference type="SUPFAM" id="SSF55874">
    <property type="entry name" value="ATPase domain of HSP90 chaperone/DNA topoisomerase II/histidine kinase"/>
    <property type="match status" value="1"/>
</dbReference>
<dbReference type="InterPro" id="IPR003661">
    <property type="entry name" value="HisK_dim/P_dom"/>
</dbReference>
<evidence type="ECO:0000256" key="3">
    <source>
        <dbReference type="ARBA" id="ARBA00022553"/>
    </source>
</evidence>
<dbReference type="InterPro" id="IPR003594">
    <property type="entry name" value="HATPase_dom"/>
</dbReference>
<dbReference type="InterPro" id="IPR036097">
    <property type="entry name" value="HisK_dim/P_sf"/>
</dbReference>
<keyword evidence="8" id="KW-1185">Reference proteome</keyword>
<dbReference type="Proteomes" id="UP000199759">
    <property type="component" value="Unassembled WGS sequence"/>
</dbReference>
<evidence type="ECO:0000313" key="7">
    <source>
        <dbReference type="EMBL" id="SDM16792.1"/>
    </source>
</evidence>
<dbReference type="PROSITE" id="PS50109">
    <property type="entry name" value="HIS_KIN"/>
    <property type="match status" value="1"/>
</dbReference>
<dbReference type="GO" id="GO:0000155">
    <property type="term" value="F:phosphorelay sensor kinase activity"/>
    <property type="evidence" value="ECO:0007669"/>
    <property type="project" value="InterPro"/>
</dbReference>
<dbReference type="STRING" id="144026.SAMN04488568_10617"/>
<dbReference type="CDD" id="cd00082">
    <property type="entry name" value="HisKA"/>
    <property type="match status" value="1"/>
</dbReference>
<evidence type="ECO:0000313" key="8">
    <source>
        <dbReference type="Proteomes" id="UP000199759"/>
    </source>
</evidence>
<sequence>MSENFMLSTAVQDVFVILVLALTLFVMARNLRAISFAGISRELGLIAVGMAIWGGYHLLHLVFLMAGPVLVGEGQSVQIGTVLETWVRWACETVATILFLLGVVQLTWRFGRLMESLEQSTSALEHEHHVRTTLENELKTAVESQRESSQHESEFLLGLSHELRTPLNGIIGLGSLLGNTELDPAQRKLLATMEQSAQTMLARVGVVIDLSRLRSDQVEVRNLVFSPAELVKSIEALFAPSARDKGLVFATEISAAATKQVIGDSRLTRQLLSTLASLVIKYSPPGTIRGLIDVEEEGEGLAWVKFTAVAGELHFPPEVIERVRAEFGSMRGDGGIGLAICWRLATLMDGTLEIDSQADTGTVITVCLPMRREV</sequence>
<dbReference type="InterPro" id="IPR036890">
    <property type="entry name" value="HATPase_C_sf"/>
</dbReference>
<evidence type="ECO:0000259" key="6">
    <source>
        <dbReference type="PROSITE" id="PS50109"/>
    </source>
</evidence>
<name>A0A1G9R0I0_9PROT</name>
<dbReference type="PANTHER" id="PTHR45339">
    <property type="entry name" value="HYBRID SIGNAL TRANSDUCTION HISTIDINE KINASE J"/>
    <property type="match status" value="1"/>
</dbReference>
<dbReference type="EC" id="2.7.13.3" evidence="2"/>
<keyword evidence="3" id="KW-0597">Phosphoprotein</keyword>
<gene>
    <name evidence="7" type="ORF">SAMN04488568_10617</name>
</gene>
<feature type="domain" description="Histidine kinase" evidence="6">
    <location>
        <begin position="158"/>
        <end position="372"/>
    </location>
</feature>
<evidence type="ECO:0000256" key="5">
    <source>
        <dbReference type="SAM" id="Phobius"/>
    </source>
</evidence>
<dbReference type="SMART" id="SM00388">
    <property type="entry name" value="HisKA"/>
    <property type="match status" value="1"/>
</dbReference>
<protein>
    <recommendedName>
        <fullName evidence="2">histidine kinase</fullName>
        <ecNumber evidence="2">2.7.13.3</ecNumber>
    </recommendedName>
</protein>
<dbReference type="Pfam" id="PF02518">
    <property type="entry name" value="HATPase_c"/>
    <property type="match status" value="1"/>
</dbReference>
<dbReference type="AlphaFoldDB" id="A0A1G9R0I0"/>
<evidence type="ECO:0000256" key="1">
    <source>
        <dbReference type="ARBA" id="ARBA00000085"/>
    </source>
</evidence>
<feature type="transmembrane region" description="Helical" evidence="5">
    <location>
        <begin position="43"/>
        <end position="66"/>
    </location>
</feature>
<dbReference type="EMBL" id="FNHG01000006">
    <property type="protein sequence ID" value="SDM16792.1"/>
    <property type="molecule type" value="Genomic_DNA"/>
</dbReference>
<dbReference type="SUPFAM" id="SSF47384">
    <property type="entry name" value="Homodimeric domain of signal transducing histidine kinase"/>
    <property type="match status" value="1"/>
</dbReference>
<keyword evidence="7" id="KW-0808">Transferase</keyword>
<keyword evidence="5" id="KW-1133">Transmembrane helix</keyword>
<dbReference type="Pfam" id="PF00512">
    <property type="entry name" value="HisKA"/>
    <property type="match status" value="1"/>
</dbReference>
<reference evidence="7 8" key="1">
    <citation type="submission" date="2016-10" db="EMBL/GenBank/DDBJ databases">
        <authorList>
            <person name="de Groot N.N."/>
        </authorList>
    </citation>
    <scope>NUCLEOTIDE SEQUENCE [LARGE SCALE GENOMIC DNA]</scope>
    <source>
        <strain evidence="7 8">DSM 16077</strain>
    </source>
</reference>
<keyword evidence="7" id="KW-0418">Kinase</keyword>
<accession>A0A1G9R0I0</accession>
<evidence type="ECO:0000256" key="2">
    <source>
        <dbReference type="ARBA" id="ARBA00012438"/>
    </source>
</evidence>
<feature type="transmembrane region" description="Helical" evidence="5">
    <location>
        <begin position="14"/>
        <end position="31"/>
    </location>
</feature>